<dbReference type="CDD" id="cd20618">
    <property type="entry name" value="CYP71_clan"/>
    <property type="match status" value="1"/>
</dbReference>
<keyword evidence="7 11" id="KW-0560">Oxidoreductase</keyword>
<dbReference type="InterPro" id="IPR002401">
    <property type="entry name" value="Cyt_P450_E_grp-I"/>
</dbReference>
<proteinExistence type="inferred from homology"/>
<dbReference type="Proteomes" id="UP000541444">
    <property type="component" value="Unassembled WGS sequence"/>
</dbReference>
<keyword evidence="5 10" id="KW-0479">Metal-binding</keyword>
<dbReference type="Gene3D" id="1.10.630.10">
    <property type="entry name" value="Cytochrome P450"/>
    <property type="match status" value="1"/>
</dbReference>
<dbReference type="FunFam" id="1.10.630.10:FF:000026">
    <property type="entry name" value="Cytochrome P450 82C4"/>
    <property type="match status" value="1"/>
</dbReference>
<dbReference type="PROSITE" id="PS00086">
    <property type="entry name" value="CYTOCHROME_P450"/>
    <property type="match status" value="1"/>
</dbReference>
<comment type="similarity">
    <text evidence="11">Belongs to the cytochrome P450 family.</text>
</comment>
<evidence type="ECO:0008006" key="15">
    <source>
        <dbReference type="Google" id="ProtNLM"/>
    </source>
</evidence>
<reference evidence="13 14" key="1">
    <citation type="journal article" date="2020" name="IScience">
        <title>Genome Sequencing of the Endangered Kingdonia uniflora (Circaeasteraceae, Ranunculales) Reveals Potential Mechanisms of Evolutionary Specialization.</title>
        <authorList>
            <person name="Sun Y."/>
            <person name="Deng T."/>
            <person name="Zhang A."/>
            <person name="Moore M.J."/>
            <person name="Landis J.B."/>
            <person name="Lin N."/>
            <person name="Zhang H."/>
            <person name="Zhang X."/>
            <person name="Huang J."/>
            <person name="Zhang X."/>
            <person name="Sun H."/>
            <person name="Wang H."/>
        </authorList>
    </citation>
    <scope>NUCLEOTIDE SEQUENCE [LARGE SCALE GENOMIC DNA]</scope>
    <source>
        <strain evidence="13">TB1705</strain>
        <tissue evidence="13">Leaf</tissue>
    </source>
</reference>
<dbReference type="GO" id="GO:0016705">
    <property type="term" value="F:oxidoreductase activity, acting on paired donors, with incorporation or reduction of molecular oxygen"/>
    <property type="evidence" value="ECO:0007669"/>
    <property type="project" value="InterPro"/>
</dbReference>
<evidence type="ECO:0000256" key="5">
    <source>
        <dbReference type="ARBA" id="ARBA00022723"/>
    </source>
</evidence>
<comment type="caution">
    <text evidence="13">The sequence shown here is derived from an EMBL/GenBank/DDBJ whole genome shotgun (WGS) entry which is preliminary data.</text>
</comment>
<evidence type="ECO:0000256" key="11">
    <source>
        <dbReference type="RuleBase" id="RU000461"/>
    </source>
</evidence>
<keyword evidence="3 10" id="KW-0349">Heme</keyword>
<accession>A0A7J7N115</accession>
<evidence type="ECO:0000313" key="14">
    <source>
        <dbReference type="Proteomes" id="UP000541444"/>
    </source>
</evidence>
<evidence type="ECO:0000256" key="8">
    <source>
        <dbReference type="ARBA" id="ARBA00023004"/>
    </source>
</evidence>
<dbReference type="InterPro" id="IPR001128">
    <property type="entry name" value="Cyt_P450"/>
</dbReference>
<evidence type="ECO:0000256" key="4">
    <source>
        <dbReference type="ARBA" id="ARBA00022692"/>
    </source>
</evidence>
<dbReference type="PRINTS" id="PR00463">
    <property type="entry name" value="EP450I"/>
</dbReference>
<evidence type="ECO:0000256" key="10">
    <source>
        <dbReference type="PIRSR" id="PIRSR602401-1"/>
    </source>
</evidence>
<dbReference type="GO" id="GO:0005506">
    <property type="term" value="F:iron ion binding"/>
    <property type="evidence" value="ECO:0007669"/>
    <property type="project" value="InterPro"/>
</dbReference>
<evidence type="ECO:0000256" key="9">
    <source>
        <dbReference type="ARBA" id="ARBA00023136"/>
    </source>
</evidence>
<evidence type="ECO:0000256" key="6">
    <source>
        <dbReference type="ARBA" id="ARBA00022989"/>
    </source>
</evidence>
<sequence length="520" mass="58672">MKTLEPIYILYPLVAAFTCLILYYTARSRSSSKTPPEPRRWPIIGHLHLLGGPDLMHVKLAKLAEKYGPVMLLRIGVRPTLIVTDAHAAKECFTTNDLAFASRPSLPAGKVLGYDFAFISWAPYGSYWRDLRRICTVELLSSRRLDNLSYIRHEETGKLVKQICEKCSDLGSVVAVREKLMDSVLDTTMRMVGGRKLLSFGRENERREFKELVEQTFFYAGEPVIGDSLPWLWWLDLNGAQRAMNRIANRLDVFLQLWINERVKEGRSGDTEADFLDVILNMAEDNSIASLAEATPERRNAAIKTLLLVVLEATMDSTSVTIEWALSELINKPQALHKAQEEIDLKMGDEERMVEESDLKDLPYVHAIVKETLRLHLAGPLLVPHQSTTDCKVAGFEIPAGTQLLVNAWKIHRDPKWWDRPLEFEPERFIKGQGSYPDIDVRGQHLQLIPFGTGRRSCPGISLALSILHLSIARLLHAFKWEMPPSLSCLNMNEGPGLSSPKAIPLEALVIPKLAAKFYA</sequence>
<keyword evidence="9 12" id="KW-0472">Membrane</keyword>
<keyword evidence="6 12" id="KW-1133">Transmembrane helix</keyword>
<dbReference type="InterPro" id="IPR017972">
    <property type="entry name" value="Cyt_P450_CS"/>
</dbReference>
<protein>
    <recommendedName>
        <fullName evidence="15">Cytochrome P450</fullName>
    </recommendedName>
</protein>
<dbReference type="PRINTS" id="PR00385">
    <property type="entry name" value="P450"/>
</dbReference>
<dbReference type="EMBL" id="JACGCM010001161">
    <property type="protein sequence ID" value="KAF6160692.1"/>
    <property type="molecule type" value="Genomic_DNA"/>
</dbReference>
<dbReference type="GO" id="GO:0004497">
    <property type="term" value="F:monooxygenase activity"/>
    <property type="evidence" value="ECO:0007669"/>
    <property type="project" value="UniProtKB-KW"/>
</dbReference>
<dbReference type="InterPro" id="IPR050651">
    <property type="entry name" value="Plant_Cytochrome_P450_Monoox"/>
</dbReference>
<keyword evidence="4 12" id="KW-0812">Transmembrane</keyword>
<comment type="subcellular location">
    <subcellularLocation>
        <location evidence="2">Membrane</location>
    </subcellularLocation>
</comment>
<feature type="binding site" description="axial binding residue" evidence="10">
    <location>
        <position position="458"/>
    </location>
    <ligand>
        <name>heme</name>
        <dbReference type="ChEBI" id="CHEBI:30413"/>
    </ligand>
    <ligandPart>
        <name>Fe</name>
        <dbReference type="ChEBI" id="CHEBI:18248"/>
    </ligandPart>
</feature>
<dbReference type="PANTHER" id="PTHR47947">
    <property type="entry name" value="CYTOCHROME P450 82C3-RELATED"/>
    <property type="match status" value="1"/>
</dbReference>
<evidence type="ECO:0000256" key="1">
    <source>
        <dbReference type="ARBA" id="ARBA00001971"/>
    </source>
</evidence>
<evidence type="ECO:0000313" key="13">
    <source>
        <dbReference type="EMBL" id="KAF6160692.1"/>
    </source>
</evidence>
<dbReference type="SUPFAM" id="SSF48264">
    <property type="entry name" value="Cytochrome P450"/>
    <property type="match status" value="1"/>
</dbReference>
<comment type="cofactor">
    <cofactor evidence="1 10">
        <name>heme</name>
        <dbReference type="ChEBI" id="CHEBI:30413"/>
    </cofactor>
</comment>
<keyword evidence="8 10" id="KW-0408">Iron</keyword>
<keyword evidence="11" id="KW-0503">Monooxygenase</keyword>
<dbReference type="PANTHER" id="PTHR47947:SF26">
    <property type="entry name" value="CYTOCHROME P450"/>
    <property type="match status" value="1"/>
</dbReference>
<gene>
    <name evidence="13" type="ORF">GIB67_019632</name>
</gene>
<dbReference type="GO" id="GO:0020037">
    <property type="term" value="F:heme binding"/>
    <property type="evidence" value="ECO:0007669"/>
    <property type="project" value="InterPro"/>
</dbReference>
<dbReference type="Pfam" id="PF00067">
    <property type="entry name" value="p450"/>
    <property type="match status" value="1"/>
</dbReference>
<dbReference type="GO" id="GO:0016020">
    <property type="term" value="C:membrane"/>
    <property type="evidence" value="ECO:0007669"/>
    <property type="project" value="UniProtKB-SubCell"/>
</dbReference>
<dbReference type="OrthoDB" id="3934656at2759"/>
<dbReference type="InterPro" id="IPR036396">
    <property type="entry name" value="Cyt_P450_sf"/>
</dbReference>
<keyword evidence="14" id="KW-1185">Reference proteome</keyword>
<evidence type="ECO:0000256" key="12">
    <source>
        <dbReference type="SAM" id="Phobius"/>
    </source>
</evidence>
<evidence type="ECO:0000256" key="7">
    <source>
        <dbReference type="ARBA" id="ARBA00023002"/>
    </source>
</evidence>
<name>A0A7J7N115_9MAGN</name>
<evidence type="ECO:0000256" key="2">
    <source>
        <dbReference type="ARBA" id="ARBA00004370"/>
    </source>
</evidence>
<organism evidence="13 14">
    <name type="scientific">Kingdonia uniflora</name>
    <dbReference type="NCBI Taxonomy" id="39325"/>
    <lineage>
        <taxon>Eukaryota</taxon>
        <taxon>Viridiplantae</taxon>
        <taxon>Streptophyta</taxon>
        <taxon>Embryophyta</taxon>
        <taxon>Tracheophyta</taxon>
        <taxon>Spermatophyta</taxon>
        <taxon>Magnoliopsida</taxon>
        <taxon>Ranunculales</taxon>
        <taxon>Circaeasteraceae</taxon>
        <taxon>Kingdonia</taxon>
    </lineage>
</organism>
<feature type="transmembrane region" description="Helical" evidence="12">
    <location>
        <begin position="7"/>
        <end position="26"/>
    </location>
</feature>
<dbReference type="GO" id="GO:0044550">
    <property type="term" value="P:secondary metabolite biosynthetic process"/>
    <property type="evidence" value="ECO:0007669"/>
    <property type="project" value="UniProtKB-ARBA"/>
</dbReference>
<dbReference type="AlphaFoldDB" id="A0A7J7N115"/>
<evidence type="ECO:0000256" key="3">
    <source>
        <dbReference type="ARBA" id="ARBA00022617"/>
    </source>
</evidence>